<keyword evidence="1" id="KW-0732">Signal</keyword>
<evidence type="ECO:0000313" key="2">
    <source>
        <dbReference type="EMBL" id="KIS66195.1"/>
    </source>
</evidence>
<dbReference type="VEuPathDB" id="FungiDB:UMAG_05931"/>
<organism evidence="2 3">
    <name type="scientific">Mycosarcoma maydis</name>
    <name type="common">Corn smut fungus</name>
    <name type="synonym">Ustilago maydis</name>
    <dbReference type="NCBI Taxonomy" id="5270"/>
    <lineage>
        <taxon>Eukaryota</taxon>
        <taxon>Fungi</taxon>
        <taxon>Dikarya</taxon>
        <taxon>Basidiomycota</taxon>
        <taxon>Ustilaginomycotina</taxon>
        <taxon>Ustilaginomycetes</taxon>
        <taxon>Ustilaginales</taxon>
        <taxon>Ustilaginaceae</taxon>
        <taxon>Mycosarcoma</taxon>
    </lineage>
</organism>
<evidence type="ECO:0000256" key="1">
    <source>
        <dbReference type="SAM" id="SignalP"/>
    </source>
</evidence>
<keyword evidence="3" id="KW-1185">Reference proteome</keyword>
<reference evidence="2 3" key="1">
    <citation type="journal article" date="2006" name="Nature">
        <title>Insights from the genome of the biotrophic fungal plant pathogen Ustilago maydis.</title>
        <authorList>
            <person name="Kamper J."/>
            <person name="Kahmann R."/>
            <person name="Bolker M."/>
            <person name="Ma L.J."/>
            <person name="Brefort T."/>
            <person name="Saville B.J."/>
            <person name="Banuett F."/>
            <person name="Kronstad J.W."/>
            <person name="Gold S.E."/>
            <person name="Muller O."/>
            <person name="Perlin M.H."/>
            <person name="Wosten H.A."/>
            <person name="de Vries R."/>
            <person name="Ruiz-Herrera J."/>
            <person name="Reynaga-Pena C.G."/>
            <person name="Snetselaar K."/>
            <person name="McCann M."/>
            <person name="Perez-Martin J."/>
            <person name="Feldbrugge M."/>
            <person name="Basse C.W."/>
            <person name="Steinberg G."/>
            <person name="Ibeas J.I."/>
            <person name="Holloman W."/>
            <person name="Guzman P."/>
            <person name="Farman M."/>
            <person name="Stajich J.E."/>
            <person name="Sentandreu R."/>
            <person name="Gonzalez-Prieto J.M."/>
            <person name="Kennell J.C."/>
            <person name="Molina L."/>
            <person name="Schirawski J."/>
            <person name="Mendoza-Mendoza A."/>
            <person name="Greilinger D."/>
            <person name="Munch K."/>
            <person name="Rossel N."/>
            <person name="Scherer M."/>
            <person name="Vranes M."/>
            <person name="Ladendorf O."/>
            <person name="Vincon V."/>
            <person name="Fuchs U."/>
            <person name="Sandrock B."/>
            <person name="Meng S."/>
            <person name="Ho E.C."/>
            <person name="Cahill M.J."/>
            <person name="Boyce K.J."/>
            <person name="Klose J."/>
            <person name="Klosterman S.J."/>
            <person name="Deelstra H.J."/>
            <person name="Ortiz-Castellanos L."/>
            <person name="Li W."/>
            <person name="Sanchez-Alonso P."/>
            <person name="Schreier P.H."/>
            <person name="Hauser-Hahn I."/>
            <person name="Vaupel M."/>
            <person name="Koopmann E."/>
            <person name="Friedrich G."/>
            <person name="Voss H."/>
            <person name="Schluter T."/>
            <person name="Margolis J."/>
            <person name="Platt D."/>
            <person name="Swimmer C."/>
            <person name="Gnirke A."/>
            <person name="Chen F."/>
            <person name="Vysotskaia V."/>
            <person name="Mannhaupt G."/>
            <person name="Guldener U."/>
            <person name="Munsterkotter M."/>
            <person name="Haase D."/>
            <person name="Oesterheld M."/>
            <person name="Mewes H.W."/>
            <person name="Mauceli E.W."/>
            <person name="DeCaprio D."/>
            <person name="Wade C.M."/>
            <person name="Butler J."/>
            <person name="Young S."/>
            <person name="Jaffe D.B."/>
            <person name="Calvo S."/>
            <person name="Nusbaum C."/>
            <person name="Galagan J."/>
            <person name="Birren B.W."/>
        </authorList>
    </citation>
    <scope>NUCLEOTIDE SEQUENCE [LARGE SCALE GENOMIC DNA]</scope>
    <source>
        <strain evidence="3">DSM 14603 / FGSC 9021 / UM521</strain>
    </source>
</reference>
<gene>
    <name evidence="2" type="ORF">UMAG_05931</name>
</gene>
<dbReference type="OrthoDB" id="2542148at2759"/>
<dbReference type="EMBL" id="CM003159">
    <property type="protein sequence ID" value="KIS66195.1"/>
    <property type="molecule type" value="Genomic_DNA"/>
</dbReference>
<feature type="signal peptide" evidence="1">
    <location>
        <begin position="1"/>
        <end position="19"/>
    </location>
</feature>
<dbReference type="Proteomes" id="UP000000561">
    <property type="component" value="Chromosome 20"/>
</dbReference>
<dbReference type="eggNOG" id="ENOG502R2YW">
    <property type="taxonomic scope" value="Eukaryota"/>
</dbReference>
<feature type="chain" id="PRO_5002244992" evidence="1">
    <location>
        <begin position="20"/>
        <end position="166"/>
    </location>
</feature>
<dbReference type="GeneID" id="23565681"/>
<dbReference type="InParanoid" id="A0A0D1DUD0"/>
<sequence length="166" mass="19203">MRSLFQLTCLLIVAAVATSVKMPKLNSEAREFYEQAKENIRLSFPPDQQLQSVAGHDYYSHLFSDQRHTPSQAEMFANRYPHGPTDVMYGNRGRYAYVTTRIPWNSQLGQTWGLHTTVMDDSGNRMVKDLYAFWRVNRADRSKKLLRLDAWPTGGTMRQLASWQIV</sequence>
<name>A0A0D1DUD0_MYCMD</name>
<evidence type="ECO:0000313" key="3">
    <source>
        <dbReference type="Proteomes" id="UP000000561"/>
    </source>
</evidence>
<protein>
    <submittedName>
        <fullName evidence="2">Uncharacterized protein</fullName>
    </submittedName>
</protein>
<dbReference type="RefSeq" id="XP_011392267.1">
    <property type="nucleotide sequence ID" value="XM_011393965.1"/>
</dbReference>
<dbReference type="AlphaFoldDB" id="A0A0D1DUD0"/>
<dbReference type="KEGG" id="uma:UMAG_05931"/>
<dbReference type="OMA" id="VAGHDYY"/>
<accession>A0A0D1DUD0</accession>
<proteinExistence type="predicted"/>